<evidence type="ECO:0000313" key="13">
    <source>
        <dbReference type="EMBL" id="OXU22240.1"/>
    </source>
</evidence>
<feature type="coiled-coil region" evidence="9">
    <location>
        <begin position="582"/>
        <end position="616"/>
    </location>
</feature>
<keyword evidence="5" id="KW-0347">Helicase</keyword>
<dbReference type="Proteomes" id="UP000215335">
    <property type="component" value="Unassembled WGS sequence"/>
</dbReference>
<accession>A0A232EV61</accession>
<dbReference type="GO" id="GO:0016887">
    <property type="term" value="F:ATP hydrolysis activity"/>
    <property type="evidence" value="ECO:0007669"/>
    <property type="project" value="InterPro"/>
</dbReference>
<evidence type="ECO:0000313" key="14">
    <source>
        <dbReference type="Proteomes" id="UP000215335"/>
    </source>
</evidence>
<comment type="similarity">
    <text evidence="2">Belongs to the SNF2/RAD54 helicase family.</text>
</comment>
<evidence type="ECO:0000256" key="8">
    <source>
        <dbReference type="ARBA" id="ARBA00023242"/>
    </source>
</evidence>
<evidence type="ECO:0000256" key="7">
    <source>
        <dbReference type="ARBA" id="ARBA00023125"/>
    </source>
</evidence>
<dbReference type="PANTHER" id="PTHR45797">
    <property type="entry name" value="RAD54-LIKE"/>
    <property type="match status" value="1"/>
</dbReference>
<evidence type="ECO:0000256" key="3">
    <source>
        <dbReference type="ARBA" id="ARBA00022741"/>
    </source>
</evidence>
<feature type="region of interest" description="Disordered" evidence="10">
    <location>
        <begin position="458"/>
        <end position="521"/>
    </location>
</feature>
<dbReference type="GO" id="GO:0005634">
    <property type="term" value="C:nucleus"/>
    <property type="evidence" value="ECO:0007669"/>
    <property type="project" value="UniProtKB-SubCell"/>
</dbReference>
<dbReference type="SUPFAM" id="SSF52540">
    <property type="entry name" value="P-loop containing nucleoside triphosphate hydrolases"/>
    <property type="match status" value="2"/>
</dbReference>
<keyword evidence="3" id="KW-0547">Nucleotide-binding</keyword>
<feature type="domain" description="Helicase C-terminal" evidence="12">
    <location>
        <begin position="1013"/>
        <end position="1194"/>
    </location>
</feature>
<dbReference type="OrthoDB" id="9900844at2759"/>
<sequence length="1313" mass="151817">MMVILEETYKTAYIQCIIDTAGELHRIATNISSDMDMVISCAKNELNNLDDVKNTAKKVLTVFLSSEEIINTARHNFLHSYHQWLEDCLKVNAVLLENTILKENQNTKSLPSFKSIHDKYIIEIEDSYGSDIEIVNEVRYSKSRKTDNDSDENEEIASKSSGKESNNAVFINESKKKKSTSPTFIQNESIIISDDSIVSDENNLLSKKNECFNSSIDSVETYFSPSVCNSNVAVPTNTNFLSDKRLNSNCVVVLERLSEENYKYKKESLPTKNKKFIDEYEFARLINLDDLEKPRNKRCYIFSDESSTNESSNSSSPSLSNNYKVKRKKKKFKTSASISEVSSFYYSSDDNSEKRSTNKNYYAYNNDLNVDKLLIEQNEESVKQQLLRSDDSTDFELDQDDSNDNDENSRHEKKKNKTKKAVQNLNSDSPGSDDDRRAKPEWTKDKVLNFKLNDLDMNEKTKTGKNAIPMKTDSDNDNDLKPIIVKKRRNKRNPLNVSQSLNSTDKSSLNNSFSDGSDSEDCQIVRSSSQLSATSQVTGILTNSEEQVVVSNAVTPSKPAGRRNIRKVFHDEEVAEGTRRAGKDEENRLQRLAERKKQLQELLTEKNKEKDTLVLDFDIDKKIDLIKVDRGLVKFLKPHQAEGVKFMWESCFETLEQVKNSEGSGCILAHCMGLGKTFQIVTLVHTILVNRDTGVNTVMVVCPMNTILNWVEEFDMWLKHAENNKRIRVYDLTQIKKTSSRISQLKFWHDLGGVLVLSYEMFRLFTSDDKKRSLQRSQKMRSYLLNPGADFVVCDEGHLLKNEGSQIAKRMQCVRTKRRVILTGTPLQNNLSEYHCMVQFVKPNLLGNKIEFLNRFGNPIVNGQFDNSTAKDVKLMKHRAHVLHRMLEGCVQRCDYAVLTPFLPPKQEYVILLRLSELQIEMYRFFIENIARADANHCRLFKNYHEIKRLIAHPTNMQLQAKANQKNNKTNMNNKAKNLPNGDFSQAEEKYWWSRFVKDDQQFDFTQSYKLIFLYGILERCKKEGDKILLFSQCLNTLDLIEIFLKHIDSQSKQNGFTNDLFNFQDEWKRGLDYFRMDGSVNSEKRNSMCKTFNNPNNKRARLFLISTRAGGLGINLIGANRVVIFDPSWNPSNDLQSIFRIFRFGQSKPCYIYRFLSAGTMEQKIYNRQVTKLSLSLRVLDEHQIERHYRDTELAELYKLETLDDQPILNMPKDHVLADVFLKFKNYVYQFFEHDSLLENKEEEELDEDERKQAWFEYQEEKQSQLLKANQKKRVPEKISEQSTTSAENLLPPAAIADPTVDDIILPLPNLY</sequence>
<feature type="compositionally biased region" description="Basic residues" evidence="10">
    <location>
        <begin position="411"/>
        <end position="420"/>
    </location>
</feature>
<dbReference type="InterPro" id="IPR014001">
    <property type="entry name" value="Helicase_ATP-bd"/>
</dbReference>
<feature type="compositionally biased region" description="Polar residues" evidence="10">
    <location>
        <begin position="493"/>
        <end position="516"/>
    </location>
</feature>
<dbReference type="GO" id="GO:0005524">
    <property type="term" value="F:ATP binding"/>
    <property type="evidence" value="ECO:0007669"/>
    <property type="project" value="UniProtKB-KW"/>
</dbReference>
<dbReference type="InterPro" id="IPR044574">
    <property type="entry name" value="ARIP4-like"/>
</dbReference>
<keyword evidence="8" id="KW-0539">Nucleus</keyword>
<keyword evidence="6" id="KW-0067">ATP-binding</keyword>
<feature type="compositionally biased region" description="Acidic residues" evidence="10">
    <location>
        <begin position="392"/>
        <end position="406"/>
    </location>
</feature>
<evidence type="ECO:0000256" key="10">
    <source>
        <dbReference type="SAM" id="MobiDB-lite"/>
    </source>
</evidence>
<proteinExistence type="inferred from homology"/>
<gene>
    <name evidence="13" type="ORF">TSAR_014750</name>
</gene>
<comment type="caution">
    <text evidence="13">The sequence shown here is derived from an EMBL/GenBank/DDBJ whole genome shotgun (WGS) entry which is preliminary data.</text>
</comment>
<dbReference type="GO" id="GO:0003677">
    <property type="term" value="F:DNA binding"/>
    <property type="evidence" value="ECO:0007669"/>
    <property type="project" value="UniProtKB-KW"/>
</dbReference>
<dbReference type="InterPro" id="IPR038718">
    <property type="entry name" value="SNF2-like_sf"/>
</dbReference>
<keyword evidence="4" id="KW-0378">Hydrolase</keyword>
<evidence type="ECO:0000256" key="6">
    <source>
        <dbReference type="ARBA" id="ARBA00022840"/>
    </source>
</evidence>
<dbReference type="InterPro" id="IPR027417">
    <property type="entry name" value="P-loop_NTPase"/>
</dbReference>
<protein>
    <recommendedName>
        <fullName evidence="15">Transcriptional regulator ATRX</fullName>
    </recommendedName>
</protein>
<dbReference type="Pfam" id="PF00271">
    <property type="entry name" value="Helicase_C"/>
    <property type="match status" value="1"/>
</dbReference>
<evidence type="ECO:0000256" key="1">
    <source>
        <dbReference type="ARBA" id="ARBA00004123"/>
    </source>
</evidence>
<feature type="region of interest" description="Disordered" evidence="10">
    <location>
        <begin position="304"/>
        <end position="326"/>
    </location>
</feature>
<keyword evidence="14" id="KW-1185">Reference proteome</keyword>
<dbReference type="InterPro" id="IPR000330">
    <property type="entry name" value="SNF2_N"/>
</dbReference>
<evidence type="ECO:0000256" key="2">
    <source>
        <dbReference type="ARBA" id="ARBA00007025"/>
    </source>
</evidence>
<keyword evidence="9" id="KW-0175">Coiled coil</keyword>
<dbReference type="PANTHER" id="PTHR45797:SF3">
    <property type="entry name" value="TRANSCRIPTIONAL REGULATOR ATRX HOMOLOG"/>
    <property type="match status" value="1"/>
</dbReference>
<dbReference type="Pfam" id="PF00176">
    <property type="entry name" value="SNF2-rel_dom"/>
    <property type="match status" value="1"/>
</dbReference>
<evidence type="ECO:0000256" key="5">
    <source>
        <dbReference type="ARBA" id="ARBA00022806"/>
    </source>
</evidence>
<dbReference type="InterPro" id="IPR001650">
    <property type="entry name" value="Helicase_C-like"/>
</dbReference>
<evidence type="ECO:0000259" key="12">
    <source>
        <dbReference type="PROSITE" id="PS51194"/>
    </source>
</evidence>
<dbReference type="SMART" id="SM00487">
    <property type="entry name" value="DEXDc"/>
    <property type="match status" value="1"/>
</dbReference>
<comment type="subcellular location">
    <subcellularLocation>
        <location evidence="1">Nucleus</location>
    </subcellularLocation>
</comment>
<dbReference type="PROSITE" id="PS51194">
    <property type="entry name" value="HELICASE_CTER"/>
    <property type="match status" value="1"/>
</dbReference>
<feature type="compositionally biased region" description="Low complexity" evidence="10">
    <location>
        <begin position="304"/>
        <end position="322"/>
    </location>
</feature>
<feature type="compositionally biased region" description="Polar residues" evidence="10">
    <location>
        <begin position="421"/>
        <end position="430"/>
    </location>
</feature>
<dbReference type="SMART" id="SM00490">
    <property type="entry name" value="HELICc"/>
    <property type="match status" value="1"/>
</dbReference>
<name>A0A232EV61_9HYME</name>
<feature type="compositionally biased region" description="Basic and acidic residues" evidence="10">
    <location>
        <begin position="433"/>
        <end position="442"/>
    </location>
</feature>
<dbReference type="Gene3D" id="3.40.50.300">
    <property type="entry name" value="P-loop containing nucleotide triphosphate hydrolases"/>
    <property type="match status" value="1"/>
</dbReference>
<dbReference type="Gene3D" id="3.40.50.10810">
    <property type="entry name" value="Tandem AAA-ATPase domain"/>
    <property type="match status" value="1"/>
</dbReference>
<organism evidence="13 14">
    <name type="scientific">Trichomalopsis sarcophagae</name>
    <dbReference type="NCBI Taxonomy" id="543379"/>
    <lineage>
        <taxon>Eukaryota</taxon>
        <taxon>Metazoa</taxon>
        <taxon>Ecdysozoa</taxon>
        <taxon>Arthropoda</taxon>
        <taxon>Hexapoda</taxon>
        <taxon>Insecta</taxon>
        <taxon>Pterygota</taxon>
        <taxon>Neoptera</taxon>
        <taxon>Endopterygota</taxon>
        <taxon>Hymenoptera</taxon>
        <taxon>Apocrita</taxon>
        <taxon>Proctotrupomorpha</taxon>
        <taxon>Chalcidoidea</taxon>
        <taxon>Pteromalidae</taxon>
        <taxon>Pteromalinae</taxon>
        <taxon>Trichomalopsis</taxon>
    </lineage>
</organism>
<dbReference type="PROSITE" id="PS51192">
    <property type="entry name" value="HELICASE_ATP_BIND_1"/>
    <property type="match status" value="1"/>
</dbReference>
<dbReference type="CDD" id="cd18793">
    <property type="entry name" value="SF2_C_SNF"/>
    <property type="match status" value="1"/>
</dbReference>
<dbReference type="EMBL" id="NNAY01002050">
    <property type="protein sequence ID" value="OXU22240.1"/>
    <property type="molecule type" value="Genomic_DNA"/>
</dbReference>
<evidence type="ECO:0000256" key="4">
    <source>
        <dbReference type="ARBA" id="ARBA00022801"/>
    </source>
</evidence>
<evidence type="ECO:0000259" key="11">
    <source>
        <dbReference type="PROSITE" id="PS51192"/>
    </source>
</evidence>
<keyword evidence="7" id="KW-0238">DNA-binding</keyword>
<dbReference type="GO" id="GO:0004386">
    <property type="term" value="F:helicase activity"/>
    <property type="evidence" value="ECO:0007669"/>
    <property type="project" value="UniProtKB-KW"/>
</dbReference>
<dbReference type="InterPro" id="IPR049730">
    <property type="entry name" value="SNF2/RAD54-like_C"/>
</dbReference>
<evidence type="ECO:0000256" key="9">
    <source>
        <dbReference type="SAM" id="Coils"/>
    </source>
</evidence>
<dbReference type="STRING" id="543379.A0A232EV61"/>
<feature type="region of interest" description="Disordered" evidence="10">
    <location>
        <begin position="142"/>
        <end position="162"/>
    </location>
</feature>
<reference evidence="13 14" key="1">
    <citation type="journal article" date="2017" name="Curr. Biol.">
        <title>The Evolution of Venom by Co-option of Single-Copy Genes.</title>
        <authorList>
            <person name="Martinson E.O."/>
            <person name="Mrinalini"/>
            <person name="Kelkar Y.D."/>
            <person name="Chang C.H."/>
            <person name="Werren J.H."/>
        </authorList>
    </citation>
    <scope>NUCLEOTIDE SEQUENCE [LARGE SCALE GENOMIC DNA]</scope>
    <source>
        <strain evidence="13 14">Alberta</strain>
        <tissue evidence="13">Whole body</tissue>
    </source>
</reference>
<feature type="region of interest" description="Disordered" evidence="10">
    <location>
        <begin position="1268"/>
        <end position="1292"/>
    </location>
</feature>
<feature type="domain" description="Helicase ATP-binding" evidence="11">
    <location>
        <begin position="657"/>
        <end position="844"/>
    </location>
</feature>
<feature type="region of interest" description="Disordered" evidence="10">
    <location>
        <begin position="384"/>
        <end position="442"/>
    </location>
</feature>
<evidence type="ECO:0008006" key="15">
    <source>
        <dbReference type="Google" id="ProtNLM"/>
    </source>
</evidence>